<dbReference type="GO" id="GO:0052150">
    <property type="term" value="P:symbiont-mediated perturbation of host apoptosis"/>
    <property type="evidence" value="ECO:0007669"/>
    <property type="project" value="UniProtKB-KW"/>
</dbReference>
<protein>
    <recommendedName>
        <fullName evidence="16 17">Protein E6</fullName>
    </recommendedName>
</protein>
<feature type="zinc finger region" evidence="16">
    <location>
        <begin position="59"/>
        <end position="95"/>
    </location>
</feature>
<dbReference type="HAMAP" id="MF_04006">
    <property type="entry name" value="HPV_E6"/>
    <property type="match status" value="1"/>
</dbReference>
<evidence type="ECO:0000256" key="11">
    <source>
        <dbReference type="ARBA" id="ARBA00023159"/>
    </source>
</evidence>
<keyword evidence="5 16" id="KW-1090">Inhibition of host innate immune response by virus</keyword>
<dbReference type="Gene3D" id="3.30.240.40">
    <property type="entry name" value="E6 early regulatory protein"/>
    <property type="match status" value="2"/>
</dbReference>
<dbReference type="GO" id="GO:0039502">
    <property type="term" value="P:symbiont-mediated suppression of host type I interferon-mediated signaling pathway"/>
    <property type="evidence" value="ECO:0007669"/>
    <property type="project" value="UniProtKB-UniRule"/>
</dbReference>
<evidence type="ECO:0000313" key="18">
    <source>
        <dbReference type="EMBL" id="AYA94206.1"/>
    </source>
</evidence>
<comment type="subcellular location">
    <subcellularLocation>
        <location evidence="16 17">Host cytoplasm</location>
    </subcellularLocation>
    <subcellularLocation>
        <location evidence="16 17">Host nucleus</location>
    </subcellularLocation>
</comment>
<dbReference type="GO" id="GO:0006355">
    <property type="term" value="P:regulation of DNA-templated transcription"/>
    <property type="evidence" value="ECO:0007669"/>
    <property type="project" value="UniProtKB-UniRule"/>
</dbReference>
<evidence type="ECO:0000256" key="4">
    <source>
        <dbReference type="ARBA" id="ARBA00022581"/>
    </source>
</evidence>
<dbReference type="GO" id="GO:0052170">
    <property type="term" value="P:symbiont-mediated suppression of host innate immune response"/>
    <property type="evidence" value="ECO:0007669"/>
    <property type="project" value="UniProtKB-KW"/>
</dbReference>
<comment type="function">
    <text evidence="16">Plays a major role in the induction and maintenance of cellular transformation. E6 associates with host UBE3A/E6-AP ubiquitin-protein ligase and modulates its activity. Protects host keratinocytes from apoptosis by mediating the degradation of host BAK1. May also inhibit host immune response.</text>
</comment>
<evidence type="ECO:0000256" key="2">
    <source>
        <dbReference type="ARBA" id="ARBA00022518"/>
    </source>
</evidence>
<evidence type="ECO:0000256" key="16">
    <source>
        <dbReference type="HAMAP-Rule" id="MF_04006"/>
    </source>
</evidence>
<evidence type="ECO:0000256" key="14">
    <source>
        <dbReference type="ARBA" id="ARBA00023280"/>
    </source>
</evidence>
<dbReference type="SUPFAM" id="SSF161229">
    <property type="entry name" value="E6 C-terminal domain-like"/>
    <property type="match status" value="2"/>
</dbReference>
<evidence type="ECO:0000256" key="3">
    <source>
        <dbReference type="ARBA" id="ARBA00022562"/>
    </source>
</evidence>
<proteinExistence type="inferred from homology"/>
<comment type="subunit">
    <text evidence="16">Forms homodimers. Interacts with ubiquitin-protein ligase UBE3A/E6-AP; this interaction stimulates UBE3A ubiquitin activity. Interacts with host BAK1.</text>
</comment>
<comment type="caution">
    <text evidence="16">Lacks conserved residue(s) required for the propagation of feature annotation.</text>
</comment>
<dbReference type="EMBL" id="MH777292">
    <property type="protein sequence ID" value="AYA94206.1"/>
    <property type="molecule type" value="Genomic_DNA"/>
</dbReference>
<accession>A0A385PM99</accession>
<evidence type="ECO:0000256" key="13">
    <source>
        <dbReference type="ARBA" id="ARBA00023200"/>
    </source>
</evidence>
<evidence type="ECO:0000256" key="7">
    <source>
        <dbReference type="ARBA" id="ARBA00022771"/>
    </source>
</evidence>
<evidence type="ECO:0000256" key="8">
    <source>
        <dbReference type="ARBA" id="ARBA00022833"/>
    </source>
</evidence>
<dbReference type="GO" id="GO:0008270">
    <property type="term" value="F:zinc ion binding"/>
    <property type="evidence" value="ECO:0007669"/>
    <property type="project" value="UniProtKB-KW"/>
</dbReference>
<evidence type="ECO:0000256" key="5">
    <source>
        <dbReference type="ARBA" id="ARBA00022632"/>
    </source>
</evidence>
<dbReference type="GO" id="GO:0003677">
    <property type="term" value="F:DNA binding"/>
    <property type="evidence" value="ECO:0007669"/>
    <property type="project" value="UniProtKB-UniRule"/>
</dbReference>
<keyword evidence="12 16" id="KW-0804">Transcription</keyword>
<organism evidence="18">
    <name type="scientific">Human papillomavirus</name>
    <dbReference type="NCBI Taxonomy" id="10566"/>
    <lineage>
        <taxon>Viruses</taxon>
        <taxon>Monodnaviria</taxon>
        <taxon>Shotokuvirae</taxon>
        <taxon>Cossaviricota</taxon>
        <taxon>Papovaviricetes</taxon>
        <taxon>Zurhausenvirales</taxon>
        <taxon>Papillomaviridae</taxon>
    </lineage>
</organism>
<keyword evidence="6 16" id="KW-0479">Metal-binding</keyword>
<keyword evidence="3 16" id="KW-1048">Host nucleus</keyword>
<evidence type="ECO:0000256" key="9">
    <source>
        <dbReference type="ARBA" id="ARBA00023015"/>
    </source>
</evidence>
<keyword evidence="11 16" id="KW-0010">Activator</keyword>
<evidence type="ECO:0000256" key="17">
    <source>
        <dbReference type="RuleBase" id="RU363123"/>
    </source>
</evidence>
<keyword evidence="13 16" id="KW-1035">Host cytoplasm</keyword>
<dbReference type="GO" id="GO:0006351">
    <property type="term" value="P:DNA-templated transcription"/>
    <property type="evidence" value="ECO:0007669"/>
    <property type="project" value="UniProtKB-UniRule"/>
</dbReference>
<keyword evidence="15 16" id="KW-1119">Modulation of host cell apoptosis by virus</keyword>
<evidence type="ECO:0000256" key="12">
    <source>
        <dbReference type="ARBA" id="ARBA00023163"/>
    </source>
</evidence>
<keyword evidence="14 16" id="KW-0899">Viral immunoevasion</keyword>
<evidence type="ECO:0000256" key="15">
    <source>
        <dbReference type="ARBA" id="ARBA00023323"/>
    </source>
</evidence>
<dbReference type="GO" id="GO:0039648">
    <property type="term" value="P:symbiont-mediated perturbation of host ubiquitin-like protein modification"/>
    <property type="evidence" value="ECO:0007669"/>
    <property type="project" value="UniProtKB-UniRule"/>
</dbReference>
<keyword evidence="9 16" id="KW-0805">Transcription regulation</keyword>
<reference evidence="18" key="1">
    <citation type="journal article" date="2018" name="Nat. Med.">
        <title>Expanded skin virome in DOCK8-deficient patients.</title>
        <authorList>
            <consortium name="NISC Comparative Sequencing Program"/>
            <person name="Tirosh O."/>
            <person name="Conlan S."/>
            <person name="Deming C."/>
            <person name="Lee-Lin S.Q."/>
            <person name="Huang X."/>
            <person name="Su H.C."/>
            <person name="Freeman A.F."/>
            <person name="Segre J.A."/>
            <person name="Kong H.H."/>
        </authorList>
    </citation>
    <scope>NUCLEOTIDE SEQUENCE</scope>
    <source>
        <strain evidence="18">HPV-mSK_150</strain>
    </source>
</reference>
<evidence type="ECO:0000256" key="10">
    <source>
        <dbReference type="ARBA" id="ARBA00023125"/>
    </source>
</evidence>
<feature type="zinc finger region" evidence="16">
    <location>
        <begin position="132"/>
        <end position="168"/>
    </location>
</feature>
<keyword evidence="8 16" id="KW-0862">Zinc</keyword>
<comment type="similarity">
    <text evidence="1 16 17">Belongs to the papillomaviridae E6 protein family.</text>
</comment>
<dbReference type="Pfam" id="PF00518">
    <property type="entry name" value="E6"/>
    <property type="match status" value="1"/>
</dbReference>
<dbReference type="InterPro" id="IPR001334">
    <property type="entry name" value="E6"/>
</dbReference>
<name>A0A385PM99_9PAPI</name>
<keyword evidence="10 16" id="KW-0238">DNA-binding</keyword>
<dbReference type="GO" id="GO:0042025">
    <property type="term" value="C:host cell nucleus"/>
    <property type="evidence" value="ECO:0007669"/>
    <property type="project" value="UniProtKB-SubCell"/>
</dbReference>
<evidence type="ECO:0000256" key="1">
    <source>
        <dbReference type="ARBA" id="ARBA00006346"/>
    </source>
</evidence>
<keyword evidence="7 16" id="KW-0863">Zinc-finger</keyword>
<sequence length="173" mass="19808">MVVVNNHHIEHILVTTFGCYKLGQIQRFTAFHMAADLPTDLRAYCQQFGIDLFGLGLRCIFCKCILDIVELAKFYKKGLCLVWRCNTAYAGCSKCLCLSARFEAEKYFQCSAKVEGLPHLLNRPLAEICLRCYYCLGLLDLQEKCDLVARGKPACLVRGYWRAPCRECIDRDF</sequence>
<keyword evidence="2 16" id="KW-0244">Early protein</keyword>
<gene>
    <name evidence="16" type="primary">E6</name>
</gene>
<dbReference type="InterPro" id="IPR038575">
    <property type="entry name" value="E6_sf"/>
</dbReference>
<dbReference type="GO" id="GO:0030430">
    <property type="term" value="C:host cell cytoplasm"/>
    <property type="evidence" value="ECO:0007669"/>
    <property type="project" value="UniProtKB-SubCell"/>
</dbReference>
<evidence type="ECO:0000256" key="6">
    <source>
        <dbReference type="ARBA" id="ARBA00022723"/>
    </source>
</evidence>
<keyword evidence="4 16" id="KW-0945">Host-virus interaction</keyword>